<accession>A0A9W4SGT0</accession>
<dbReference type="AlphaFoldDB" id="A0A9W4SGT0"/>
<gene>
    <name evidence="4" type="ORF">FWILDA_LOCUS3549</name>
</gene>
<evidence type="ECO:0000313" key="5">
    <source>
        <dbReference type="Proteomes" id="UP001153678"/>
    </source>
</evidence>
<feature type="domain" description="Aerolysin-like C-terminal" evidence="3">
    <location>
        <begin position="396"/>
        <end position="686"/>
    </location>
</feature>
<evidence type="ECO:0000259" key="3">
    <source>
        <dbReference type="Pfam" id="PF01117"/>
    </source>
</evidence>
<dbReference type="SUPFAM" id="SSF56973">
    <property type="entry name" value="Aerolisin/ETX pore-forming domain"/>
    <property type="match status" value="1"/>
</dbReference>
<evidence type="ECO:0000256" key="1">
    <source>
        <dbReference type="ARBA" id="ARBA00009831"/>
    </source>
</evidence>
<sequence length="694" mass="81193">MSTITETNQYKSSITLSADESKSTDLNLNVNDLFNDKHLREKAVRSSLFSSEEKCKTELEKRFPNGKMPFEEDYIKSEVMNHVYRSKRKFRNQLSDSEYPVNLADDTFKKFSDIIQSQVDDLLYINELKLKKANEDYRQTREQLMAEYVVQLNYNLRGEPEPFDKITSKCTDVIMKKYDQKIETFPKFITSDNRDIFKSTLISMNKEFRIQYDVYLKQYMDDFKKNVDDIYDNVIHEYKLKVNTKLPNMPMSDEELATLLYFNKDKYHSLFDSDTSALHGQKKTSRAYVQQRKNVLVARINTEQENMISYNKHASKECCNKIWDEKVDFIRDKVKNGNYDTLDRYHKDLNTFKNSYRLAASGPAINTIWQRRLKEINSWEANVRRSIMAIPHNGKSVETIYNDIMKSTLIPIDELAKYLGVAWAGSGHYRRTASGYMWVCTRKDVDRKYNLPSYVYDFKSNFKDLIASDPIIEYVNPRQVNTTIYGPYPTEKVDYAVIEQVIWESSKKFTFNQETSASYKQGVKDIWEAFISLKFGFSQELFKKDGGTKTLTRTESSTNQINIPAGKRVEVTSIIHDQSVSINYIATFVVSASLKMDGILLWGSESLEKNYHKDYQEGGSGTHWSHNFGDITEIYNQMMQNREPWLWDECKRDHHKLTSVLEQLKDPKKYEFIVSGTFNGVNGVRVEDKIKFLS</sequence>
<keyword evidence="5" id="KW-1185">Reference proteome</keyword>
<dbReference type="Gene3D" id="1.20.1000.10">
    <property type="entry name" value="Guanylate-binding protein, C-terminal domain"/>
    <property type="match status" value="1"/>
</dbReference>
<comment type="similarity">
    <text evidence="1">Belongs to the aerolysin family.</text>
</comment>
<evidence type="ECO:0000313" key="4">
    <source>
        <dbReference type="EMBL" id="CAI2168370.1"/>
    </source>
</evidence>
<keyword evidence="2" id="KW-1015">Disulfide bond</keyword>
<evidence type="ECO:0000256" key="2">
    <source>
        <dbReference type="ARBA" id="ARBA00023157"/>
    </source>
</evidence>
<dbReference type="Gene3D" id="2.170.15.10">
    <property type="entry name" value="Proaerolysin, chain A, domain 3"/>
    <property type="match status" value="1"/>
</dbReference>
<reference evidence="4" key="1">
    <citation type="submission" date="2022-08" db="EMBL/GenBank/DDBJ databases">
        <authorList>
            <person name="Kallberg Y."/>
            <person name="Tangrot J."/>
            <person name="Rosling A."/>
        </authorList>
    </citation>
    <scope>NUCLEOTIDE SEQUENCE</scope>
    <source>
        <strain evidence="4">Wild A</strain>
    </source>
</reference>
<dbReference type="OrthoDB" id="2135133at2759"/>
<protein>
    <submittedName>
        <fullName evidence="4">15954_t:CDS:1</fullName>
    </submittedName>
</protein>
<name>A0A9W4SGT0_9GLOM</name>
<comment type="caution">
    <text evidence="4">The sequence shown here is derived from an EMBL/GenBank/DDBJ whole genome shotgun (WGS) entry which is preliminary data.</text>
</comment>
<proteinExistence type="inferred from homology"/>
<dbReference type="Pfam" id="PF01117">
    <property type="entry name" value="Aerolysin"/>
    <property type="match status" value="1"/>
</dbReference>
<organism evidence="4 5">
    <name type="scientific">Funneliformis geosporum</name>
    <dbReference type="NCBI Taxonomy" id="1117311"/>
    <lineage>
        <taxon>Eukaryota</taxon>
        <taxon>Fungi</taxon>
        <taxon>Fungi incertae sedis</taxon>
        <taxon>Mucoromycota</taxon>
        <taxon>Glomeromycotina</taxon>
        <taxon>Glomeromycetes</taxon>
        <taxon>Glomerales</taxon>
        <taxon>Glomeraceae</taxon>
        <taxon>Funneliformis</taxon>
    </lineage>
</organism>
<dbReference type="EMBL" id="CAMKVN010000478">
    <property type="protein sequence ID" value="CAI2168370.1"/>
    <property type="molecule type" value="Genomic_DNA"/>
</dbReference>
<dbReference type="InterPro" id="IPR055267">
    <property type="entry name" value="Aerolysin-like_C"/>
</dbReference>
<dbReference type="Proteomes" id="UP001153678">
    <property type="component" value="Unassembled WGS sequence"/>
</dbReference>